<evidence type="ECO:0008006" key="2">
    <source>
        <dbReference type="Google" id="ProtNLM"/>
    </source>
</evidence>
<proteinExistence type="predicted"/>
<dbReference type="Gene3D" id="3.40.190.10">
    <property type="entry name" value="Periplasmic binding protein-like II"/>
    <property type="match status" value="1"/>
</dbReference>
<reference evidence="1" key="1">
    <citation type="journal article" date="2015" name="Nature">
        <title>Complex archaea that bridge the gap between prokaryotes and eukaryotes.</title>
        <authorList>
            <person name="Spang A."/>
            <person name="Saw J.H."/>
            <person name="Jorgensen S.L."/>
            <person name="Zaremba-Niedzwiedzka K."/>
            <person name="Martijn J."/>
            <person name="Lind A.E."/>
            <person name="van Eijk R."/>
            <person name="Schleper C."/>
            <person name="Guy L."/>
            <person name="Ettema T.J."/>
        </authorList>
    </citation>
    <scope>NUCLEOTIDE SEQUENCE</scope>
</reference>
<name>A0A0F9LQ79_9ZZZZ</name>
<dbReference type="SUPFAM" id="SSF53850">
    <property type="entry name" value="Periplasmic binding protein-like II"/>
    <property type="match status" value="1"/>
</dbReference>
<comment type="caution">
    <text evidence="1">The sequence shown here is derived from an EMBL/GenBank/DDBJ whole genome shotgun (WGS) entry which is preliminary data.</text>
</comment>
<evidence type="ECO:0000313" key="1">
    <source>
        <dbReference type="EMBL" id="KKM66515.1"/>
    </source>
</evidence>
<protein>
    <recommendedName>
        <fullName evidence="2">SsuA/THI5-like domain-containing protein</fullName>
    </recommendedName>
</protein>
<dbReference type="AlphaFoldDB" id="A0A0F9LQ79"/>
<accession>A0A0F9LQ79</accession>
<dbReference type="EMBL" id="LAZR01010516">
    <property type="protein sequence ID" value="KKM66515.1"/>
    <property type="molecule type" value="Genomic_DNA"/>
</dbReference>
<organism evidence="1">
    <name type="scientific">marine sediment metagenome</name>
    <dbReference type="NCBI Taxonomy" id="412755"/>
    <lineage>
        <taxon>unclassified sequences</taxon>
        <taxon>metagenomes</taxon>
        <taxon>ecological metagenomes</taxon>
    </lineage>
</organism>
<gene>
    <name evidence="1" type="ORF">LCGC14_1480410</name>
</gene>
<sequence>MTLKIRLAVRDWDYLTPLLLGDVTSERLNLDVERIATMPVEIGKGSPFDAGEASFSRYLTDLADGENSTIAIPNFLMRGFRHGCIITRKDSPLTRVNELAGKRIGVTGWRDSGNTWTRAILRNEGVMTDDAYWYAGRLTEAHPIQDRLGEFGQPGRIEPMPNETPMMQSLAEGWLDAVFTPFMPEGFFSPSSQFRQLLPDCRKAQTSYFHDVGYVPGIHLLALDREIAEAHPWAAQELSDMIDQSRRIWVFKRRRYADTTPFMLEEMLYTATALSPDWDASGIAANRIMISDFLNQMHEQGILTRPLQTEEVFGLHETVEQIA</sequence>